<evidence type="ECO:0000313" key="1">
    <source>
        <dbReference type="EMBL" id="AIE86011.1"/>
    </source>
</evidence>
<dbReference type="KEGG" id="fgi:OP10G_2643"/>
<dbReference type="STRING" id="661478.OP10G_2643"/>
<evidence type="ECO:0000313" key="2">
    <source>
        <dbReference type="Proteomes" id="UP000027982"/>
    </source>
</evidence>
<dbReference type="EMBL" id="CP007139">
    <property type="protein sequence ID" value="AIE86011.1"/>
    <property type="molecule type" value="Genomic_DNA"/>
</dbReference>
<accession>A0A068NRF2</accession>
<proteinExistence type="predicted"/>
<keyword evidence="2" id="KW-1185">Reference proteome</keyword>
<dbReference type="HOGENOM" id="CLU_3025608_0_0_0"/>
<name>A0A068NRF2_FIMGI</name>
<dbReference type="AlphaFoldDB" id="A0A068NRF2"/>
<organism evidence="1 2">
    <name type="scientific">Fimbriimonas ginsengisoli Gsoil 348</name>
    <dbReference type="NCBI Taxonomy" id="661478"/>
    <lineage>
        <taxon>Bacteria</taxon>
        <taxon>Bacillati</taxon>
        <taxon>Armatimonadota</taxon>
        <taxon>Fimbriimonadia</taxon>
        <taxon>Fimbriimonadales</taxon>
        <taxon>Fimbriimonadaceae</taxon>
        <taxon>Fimbriimonas</taxon>
    </lineage>
</organism>
<protein>
    <submittedName>
        <fullName evidence="1">Uncharacterized protein</fullName>
    </submittedName>
</protein>
<reference evidence="1 2" key="1">
    <citation type="journal article" date="2014" name="PLoS ONE">
        <title>The first complete genome sequence of the class fimbriimonadia in the phylum armatimonadetes.</title>
        <authorList>
            <person name="Hu Z.Y."/>
            <person name="Wang Y.Z."/>
            <person name="Im W.T."/>
            <person name="Wang S.Y."/>
            <person name="Zhao G.P."/>
            <person name="Zheng H.J."/>
            <person name="Quan Z.X."/>
        </authorList>
    </citation>
    <scope>NUCLEOTIDE SEQUENCE [LARGE SCALE GENOMIC DNA]</scope>
    <source>
        <strain evidence="1">Gsoil 348</strain>
    </source>
</reference>
<gene>
    <name evidence="1" type="ORF">OP10G_2643</name>
</gene>
<dbReference type="Proteomes" id="UP000027982">
    <property type="component" value="Chromosome"/>
</dbReference>
<sequence length="55" mass="6524">MRLEVDLDSPAAPGAREETIEQRLQKFDRLTRWIDENVPKDLPSLSDEALRREWM</sequence>